<evidence type="ECO:0000313" key="1">
    <source>
        <dbReference type="EMBL" id="MBB3840888.1"/>
    </source>
</evidence>
<evidence type="ECO:0000313" key="2">
    <source>
        <dbReference type="Proteomes" id="UP000541352"/>
    </source>
</evidence>
<keyword evidence="2" id="KW-1185">Reference proteome</keyword>
<dbReference type="AlphaFoldDB" id="A0A7W5ZNY0"/>
<proteinExistence type="predicted"/>
<reference evidence="1 2" key="1">
    <citation type="submission" date="2020-08" db="EMBL/GenBank/DDBJ databases">
        <title>Genomic Encyclopedia of Type Strains, Phase IV (KMG-IV): sequencing the most valuable type-strain genomes for metagenomic binning, comparative biology and taxonomic classification.</title>
        <authorList>
            <person name="Goeker M."/>
        </authorList>
    </citation>
    <scope>NUCLEOTIDE SEQUENCE [LARGE SCALE GENOMIC DNA]</scope>
    <source>
        <strain evidence="1 2">DSM 17976</strain>
    </source>
</reference>
<protein>
    <submittedName>
        <fullName evidence="1">Uncharacterized protein</fullName>
    </submittedName>
</protein>
<sequence>MRSGVAKKAFRVYKKGDSFRESPFYLGIILKSYCAFDPISTLQQF</sequence>
<dbReference type="EMBL" id="JACIBY010000013">
    <property type="protein sequence ID" value="MBB3840888.1"/>
    <property type="molecule type" value="Genomic_DNA"/>
</dbReference>
<gene>
    <name evidence="1" type="ORF">FHS57_004909</name>
</gene>
<comment type="caution">
    <text evidence="1">The sequence shown here is derived from an EMBL/GenBank/DDBJ whole genome shotgun (WGS) entry which is preliminary data.</text>
</comment>
<accession>A0A7W5ZNY0</accession>
<organism evidence="1 2">
    <name type="scientific">Runella defluvii</name>
    <dbReference type="NCBI Taxonomy" id="370973"/>
    <lineage>
        <taxon>Bacteria</taxon>
        <taxon>Pseudomonadati</taxon>
        <taxon>Bacteroidota</taxon>
        <taxon>Cytophagia</taxon>
        <taxon>Cytophagales</taxon>
        <taxon>Spirosomataceae</taxon>
        <taxon>Runella</taxon>
    </lineage>
</organism>
<name>A0A7W5ZNY0_9BACT</name>
<dbReference type="Proteomes" id="UP000541352">
    <property type="component" value="Unassembled WGS sequence"/>
</dbReference>